<protein>
    <submittedName>
        <fullName evidence="4">CHRD domain-containing protein</fullName>
    </submittedName>
</protein>
<organism evidence="4 5">
    <name type="scientific">Streptomyces daqingensis</name>
    <dbReference type="NCBI Taxonomy" id="1472640"/>
    <lineage>
        <taxon>Bacteria</taxon>
        <taxon>Bacillati</taxon>
        <taxon>Actinomycetota</taxon>
        <taxon>Actinomycetes</taxon>
        <taxon>Kitasatosporales</taxon>
        <taxon>Streptomycetaceae</taxon>
        <taxon>Streptomyces</taxon>
    </lineage>
</organism>
<feature type="region of interest" description="Disordered" evidence="1">
    <location>
        <begin position="28"/>
        <end position="60"/>
    </location>
</feature>
<evidence type="ECO:0000313" key="5">
    <source>
        <dbReference type="Proteomes" id="UP000631535"/>
    </source>
</evidence>
<feature type="chain" id="PRO_5045791123" evidence="2">
    <location>
        <begin position="28"/>
        <end position="166"/>
    </location>
</feature>
<dbReference type="Proteomes" id="UP000631535">
    <property type="component" value="Unassembled WGS sequence"/>
</dbReference>
<dbReference type="SMART" id="SM00754">
    <property type="entry name" value="CHRD"/>
    <property type="match status" value="1"/>
</dbReference>
<keyword evidence="5" id="KW-1185">Reference proteome</keyword>
<feature type="signal peptide" evidence="2">
    <location>
        <begin position="1"/>
        <end position="27"/>
    </location>
</feature>
<dbReference type="Pfam" id="PF07452">
    <property type="entry name" value="CHRD"/>
    <property type="match status" value="1"/>
</dbReference>
<dbReference type="InterPro" id="IPR010895">
    <property type="entry name" value="CHRD"/>
</dbReference>
<evidence type="ECO:0000256" key="2">
    <source>
        <dbReference type="SAM" id="SignalP"/>
    </source>
</evidence>
<evidence type="ECO:0000256" key="1">
    <source>
        <dbReference type="SAM" id="MobiDB-lite"/>
    </source>
</evidence>
<keyword evidence="2" id="KW-0732">Signal</keyword>
<evidence type="ECO:0000259" key="3">
    <source>
        <dbReference type="SMART" id="SM00754"/>
    </source>
</evidence>
<dbReference type="EMBL" id="BMMP01000020">
    <property type="protein sequence ID" value="GGO56473.1"/>
    <property type="molecule type" value="Genomic_DNA"/>
</dbReference>
<name>A0ABQ2MPN9_9ACTN</name>
<gene>
    <name evidence="4" type="ORF">GCM10012287_50140</name>
</gene>
<evidence type="ECO:0000313" key="4">
    <source>
        <dbReference type="EMBL" id="GGO56473.1"/>
    </source>
</evidence>
<feature type="domain" description="CHRD" evidence="3">
    <location>
        <begin position="43"/>
        <end position="166"/>
    </location>
</feature>
<proteinExistence type="predicted"/>
<dbReference type="RefSeq" id="WP_189039465.1">
    <property type="nucleotide sequence ID" value="NZ_BMMP01000020.1"/>
</dbReference>
<comment type="caution">
    <text evidence="4">The sequence shown here is derived from an EMBL/GenBank/DDBJ whole genome shotgun (WGS) entry which is preliminary data.</text>
</comment>
<reference evidence="5" key="1">
    <citation type="journal article" date="2019" name="Int. J. Syst. Evol. Microbiol.">
        <title>The Global Catalogue of Microorganisms (GCM) 10K type strain sequencing project: providing services to taxonomists for standard genome sequencing and annotation.</title>
        <authorList>
            <consortium name="The Broad Institute Genomics Platform"/>
            <consortium name="The Broad Institute Genome Sequencing Center for Infectious Disease"/>
            <person name="Wu L."/>
            <person name="Ma J."/>
        </authorList>
    </citation>
    <scope>NUCLEOTIDE SEQUENCE [LARGE SCALE GENOMIC DNA]</scope>
    <source>
        <strain evidence="5">CGMCC 4.7178</strain>
    </source>
</reference>
<sequence>MRITRTTAAAAAGAAALLLSLAGPAGAAPADAEAAPGGGGWHRVSLDGEQEVPGPGDPDGTGVFRYEIKKDLFCYRLSVADIDPPTAAHLHFGPAGEAGPVAVVLRTPGEDGTSGGCIRARADQTPENAAEVLTRWELRGIEQDPFFFYVNVHNEEFPDGAVRGQL</sequence>
<accession>A0ABQ2MPN9</accession>